<dbReference type="AlphaFoldDB" id="K1SL30"/>
<proteinExistence type="predicted"/>
<evidence type="ECO:0000313" key="1">
    <source>
        <dbReference type="EMBL" id="EKC56089.1"/>
    </source>
</evidence>
<protein>
    <submittedName>
        <fullName evidence="1">Uncharacterized protein</fullName>
    </submittedName>
</protein>
<accession>K1SL30</accession>
<feature type="non-terminal residue" evidence="1">
    <location>
        <position position="30"/>
    </location>
</feature>
<dbReference type="EMBL" id="AJWZ01007732">
    <property type="protein sequence ID" value="EKC56089.1"/>
    <property type="molecule type" value="Genomic_DNA"/>
</dbReference>
<organism evidence="1">
    <name type="scientific">human gut metagenome</name>
    <dbReference type="NCBI Taxonomy" id="408170"/>
    <lineage>
        <taxon>unclassified sequences</taxon>
        <taxon>metagenomes</taxon>
        <taxon>organismal metagenomes</taxon>
    </lineage>
</organism>
<name>K1SL30_9ZZZZ</name>
<sequence>MYLLYLLGDAHFNLAIKYLRELKKKVIIYG</sequence>
<reference evidence="1" key="1">
    <citation type="journal article" date="2013" name="Environ. Microbiol.">
        <title>Microbiota from the distal guts of lean and obese adolescents exhibit partial functional redundancy besides clear differences in community structure.</title>
        <authorList>
            <person name="Ferrer M."/>
            <person name="Ruiz A."/>
            <person name="Lanza F."/>
            <person name="Haange S.B."/>
            <person name="Oberbach A."/>
            <person name="Till H."/>
            <person name="Bargiela R."/>
            <person name="Campoy C."/>
            <person name="Segura M.T."/>
            <person name="Richter M."/>
            <person name="von Bergen M."/>
            <person name="Seifert J."/>
            <person name="Suarez A."/>
        </authorList>
    </citation>
    <scope>NUCLEOTIDE SEQUENCE</scope>
</reference>
<comment type="caution">
    <text evidence="1">The sequence shown here is derived from an EMBL/GenBank/DDBJ whole genome shotgun (WGS) entry which is preliminary data.</text>
</comment>
<gene>
    <name evidence="1" type="ORF">OBE_11243</name>
</gene>